<evidence type="ECO:0000313" key="2">
    <source>
        <dbReference type="EMBL" id="MEE6307692.1"/>
    </source>
</evidence>
<feature type="region of interest" description="Disordered" evidence="1">
    <location>
        <begin position="136"/>
        <end position="162"/>
    </location>
</feature>
<dbReference type="Proteomes" id="UP001339911">
    <property type="component" value="Unassembled WGS sequence"/>
</dbReference>
<dbReference type="RefSeq" id="WP_331207980.1">
    <property type="nucleotide sequence ID" value="NZ_JAZGQL010000008.1"/>
</dbReference>
<dbReference type="InterPro" id="IPR000760">
    <property type="entry name" value="Inositol_monophosphatase-like"/>
</dbReference>
<accession>A0ABU7SCR1</accession>
<proteinExistence type="predicted"/>
<keyword evidence="3" id="KW-1185">Reference proteome</keyword>
<dbReference type="PANTHER" id="PTHR20854:SF4">
    <property type="entry name" value="INOSITOL-1-MONOPHOSPHATASE-RELATED"/>
    <property type="match status" value="1"/>
</dbReference>
<dbReference type="EMBL" id="JAZGQL010000008">
    <property type="protein sequence ID" value="MEE6307692.1"/>
    <property type="molecule type" value="Genomic_DNA"/>
</dbReference>
<dbReference type="Gene3D" id="3.30.540.10">
    <property type="entry name" value="Fructose-1,6-Bisphosphatase, subunit A, domain 1"/>
    <property type="match status" value="1"/>
</dbReference>
<comment type="caution">
    <text evidence="2">The sequence shown here is derived from an EMBL/GenBank/DDBJ whole genome shotgun (WGS) entry which is preliminary data.</text>
</comment>
<sequence>MEDDLLLARRAALAGATVALRYFADLGRLDRERKSDGSVVTEADRAVEATVREVLAAARPDDAILGEEVGQTGQAARRWIVDPIDGTAQFVAGDERWQVLVALEEAGEIVVGVAVLPAQRTIWWARRGSGAHQAEITGTGMTGERPLRTRGSDPADPLPGGRLGVVPPDEQVYPAEREMIAPLVAVSTPTPWCTHPALLVARGELDLAVQTRGQVWDFAATSLIVTEAGGRYTGFDGRSRPAAGPALFARTPALHEAALRRLGGGRAESATGSA</sequence>
<dbReference type="Gene3D" id="3.40.190.80">
    <property type="match status" value="1"/>
</dbReference>
<gene>
    <name evidence="2" type="ORF">V1634_12750</name>
</gene>
<dbReference type="PRINTS" id="PR00377">
    <property type="entry name" value="IMPHPHTASES"/>
</dbReference>
<evidence type="ECO:0000256" key="1">
    <source>
        <dbReference type="SAM" id="MobiDB-lite"/>
    </source>
</evidence>
<dbReference type="Pfam" id="PF00459">
    <property type="entry name" value="Inositol_P"/>
    <property type="match status" value="1"/>
</dbReference>
<name>A0ABU7SCR1_9ACTN</name>
<organism evidence="2 3">
    <name type="scientific">Plantactinospora veratri</name>
    <dbReference type="NCBI Taxonomy" id="1436122"/>
    <lineage>
        <taxon>Bacteria</taxon>
        <taxon>Bacillati</taxon>
        <taxon>Actinomycetota</taxon>
        <taxon>Actinomycetes</taxon>
        <taxon>Micromonosporales</taxon>
        <taxon>Micromonosporaceae</taxon>
        <taxon>Plantactinospora</taxon>
    </lineage>
</organism>
<evidence type="ECO:0000313" key="3">
    <source>
        <dbReference type="Proteomes" id="UP001339911"/>
    </source>
</evidence>
<dbReference type="PANTHER" id="PTHR20854">
    <property type="entry name" value="INOSITOL MONOPHOSPHATASE"/>
    <property type="match status" value="1"/>
</dbReference>
<protein>
    <submittedName>
        <fullName evidence="2">Inositol monophosphatase</fullName>
    </submittedName>
</protein>
<reference evidence="2 3" key="1">
    <citation type="submission" date="2024-01" db="EMBL/GenBank/DDBJ databases">
        <title>Genome insights into Plantactinospora veratri sp. nov.</title>
        <authorList>
            <person name="Wang L."/>
        </authorList>
    </citation>
    <scope>NUCLEOTIDE SEQUENCE [LARGE SCALE GENOMIC DNA]</scope>
    <source>
        <strain evidence="2 3">NEAU-FHS4</strain>
    </source>
</reference>
<dbReference type="SUPFAM" id="SSF56655">
    <property type="entry name" value="Carbohydrate phosphatase"/>
    <property type="match status" value="1"/>
</dbReference>